<dbReference type="Pfam" id="PF05832">
    <property type="entry name" value="DUF846"/>
    <property type="match status" value="1"/>
</dbReference>
<dbReference type="eggNOG" id="KOG3195">
    <property type="taxonomic scope" value="Eukaryota"/>
</dbReference>
<accession>G0R411</accession>
<evidence type="ECO:0000256" key="6">
    <source>
        <dbReference type="RuleBase" id="RU361206"/>
    </source>
</evidence>
<gene>
    <name evidence="7" type="ORF">IMG5_188780</name>
</gene>
<feature type="non-terminal residue" evidence="7">
    <location>
        <position position="1"/>
    </location>
</feature>
<dbReference type="GO" id="GO:0009306">
    <property type="term" value="P:protein secretion"/>
    <property type="evidence" value="ECO:0007669"/>
    <property type="project" value="TreeGrafter"/>
</dbReference>
<comment type="subcellular location">
    <subcellularLocation>
        <location evidence="1 6">Membrane</location>
        <topology evidence="1 6">Multi-pass membrane protein</topology>
    </subcellularLocation>
</comment>
<organism evidence="7 8">
    <name type="scientific">Ichthyophthirius multifiliis</name>
    <name type="common">White spot disease agent</name>
    <name type="synonym">Ich</name>
    <dbReference type="NCBI Taxonomy" id="5932"/>
    <lineage>
        <taxon>Eukaryota</taxon>
        <taxon>Sar</taxon>
        <taxon>Alveolata</taxon>
        <taxon>Ciliophora</taxon>
        <taxon>Intramacronucleata</taxon>
        <taxon>Oligohymenophorea</taxon>
        <taxon>Hymenostomatida</taxon>
        <taxon>Ophryoglenina</taxon>
        <taxon>Ichthyophthirius</taxon>
    </lineage>
</organism>
<dbReference type="OMA" id="FEWMIVA"/>
<dbReference type="RefSeq" id="XP_004027153.1">
    <property type="nucleotide sequence ID" value="XM_004027104.1"/>
</dbReference>
<reference evidence="7 8" key="1">
    <citation type="submission" date="2011-07" db="EMBL/GenBank/DDBJ databases">
        <authorList>
            <person name="Coyne R."/>
            <person name="Brami D."/>
            <person name="Johnson J."/>
            <person name="Hostetler J."/>
            <person name="Hannick L."/>
            <person name="Clark T."/>
            <person name="Cassidy-Hanley D."/>
            <person name="Inman J."/>
        </authorList>
    </citation>
    <scope>NUCLEOTIDE SEQUENCE [LARGE SCALE GENOMIC DNA]</scope>
    <source>
        <strain evidence="7 8">G5</strain>
    </source>
</reference>
<keyword evidence="8" id="KW-1185">Reference proteome</keyword>
<protein>
    <recommendedName>
        <fullName evidence="6">Golgi apparatus membrane protein TVP23 homolog</fullName>
    </recommendedName>
</protein>
<proteinExistence type="inferred from homology"/>
<dbReference type="Proteomes" id="UP000008983">
    <property type="component" value="Unassembled WGS sequence"/>
</dbReference>
<feature type="transmembrane region" description="Helical" evidence="6">
    <location>
        <begin position="119"/>
        <end position="139"/>
    </location>
</feature>
<dbReference type="GO" id="GO:0000139">
    <property type="term" value="C:Golgi membrane"/>
    <property type="evidence" value="ECO:0007669"/>
    <property type="project" value="TreeGrafter"/>
</dbReference>
<dbReference type="OrthoDB" id="2151161at2759"/>
<dbReference type="STRING" id="857967.G0R411"/>
<dbReference type="PANTHER" id="PTHR13019:SF7">
    <property type="entry name" value="GOLGI APPARATUS MEMBRANE PROTEIN TVP23"/>
    <property type="match status" value="1"/>
</dbReference>
<evidence type="ECO:0000313" key="8">
    <source>
        <dbReference type="Proteomes" id="UP000008983"/>
    </source>
</evidence>
<dbReference type="EMBL" id="GL984319">
    <property type="protein sequence ID" value="EGR27808.1"/>
    <property type="molecule type" value="Genomic_DNA"/>
</dbReference>
<evidence type="ECO:0000256" key="1">
    <source>
        <dbReference type="ARBA" id="ARBA00004141"/>
    </source>
</evidence>
<dbReference type="InParanoid" id="G0R411"/>
<evidence type="ECO:0000256" key="2">
    <source>
        <dbReference type="ARBA" id="ARBA00005467"/>
    </source>
</evidence>
<evidence type="ECO:0000256" key="3">
    <source>
        <dbReference type="ARBA" id="ARBA00022692"/>
    </source>
</evidence>
<keyword evidence="5 6" id="KW-0472">Membrane</keyword>
<dbReference type="GeneID" id="14903868"/>
<feature type="transmembrane region" description="Helical" evidence="6">
    <location>
        <begin position="92"/>
        <end position="113"/>
    </location>
</feature>
<evidence type="ECO:0000256" key="4">
    <source>
        <dbReference type="ARBA" id="ARBA00022989"/>
    </source>
</evidence>
<dbReference type="FunCoup" id="G0R411">
    <property type="interactions" value="66"/>
</dbReference>
<evidence type="ECO:0000256" key="5">
    <source>
        <dbReference type="ARBA" id="ARBA00023136"/>
    </source>
</evidence>
<keyword evidence="3 6" id="KW-0812">Transmembrane</keyword>
<dbReference type="PANTHER" id="PTHR13019">
    <property type="entry name" value="GOLGI APPARATUS MEMBRANE PROTEIN TVP23"/>
    <property type="match status" value="1"/>
</dbReference>
<dbReference type="AlphaFoldDB" id="G0R411"/>
<comment type="similarity">
    <text evidence="2 6">Belongs to the TVP23 family.</text>
</comment>
<dbReference type="InterPro" id="IPR008564">
    <property type="entry name" value="TVP23-like"/>
</dbReference>
<sequence>ASSNPGICFVHFLFKAFSFLAYFILIIFFESLQVNCFVIVMISIDFWVVKNITGRLLISLRWWSECKQNNQTQWIFECKINKHEISDFNYRFFWIIQLASNVTWIVFLVLNIIGLDIQDALICGFGVLMNGINSYYFYLCDYKRKERLKQLANEFHSDIPFSFMKGSIRLPL</sequence>
<name>G0R411_ICHMU</name>
<keyword evidence="4 6" id="KW-1133">Transmembrane helix</keyword>
<evidence type="ECO:0000313" key="7">
    <source>
        <dbReference type="EMBL" id="EGR27808.1"/>
    </source>
</evidence>
<dbReference type="GO" id="GO:0016192">
    <property type="term" value="P:vesicle-mediated transport"/>
    <property type="evidence" value="ECO:0007669"/>
    <property type="project" value="TreeGrafter"/>
</dbReference>